<gene>
    <name evidence="11" type="ORF">Bathy07g02910</name>
</gene>
<dbReference type="Proteomes" id="UP000198341">
    <property type="component" value="Chromosome 7"/>
</dbReference>
<name>K8F290_9CHLO</name>
<dbReference type="GO" id="GO:0050660">
    <property type="term" value="F:flavin adenine dinucleotide binding"/>
    <property type="evidence" value="ECO:0007669"/>
    <property type="project" value="TreeGrafter"/>
</dbReference>
<reference evidence="11 12" key="1">
    <citation type="submission" date="2011-10" db="EMBL/GenBank/DDBJ databases">
        <authorList>
            <person name="Genoscope - CEA"/>
        </authorList>
    </citation>
    <scope>NUCLEOTIDE SEQUENCE [LARGE SCALE GENOMIC DNA]</scope>
    <source>
        <strain evidence="11 12">RCC 1105</strain>
    </source>
</reference>
<evidence type="ECO:0000256" key="9">
    <source>
        <dbReference type="SAM" id="MobiDB-lite"/>
    </source>
</evidence>
<comment type="cofactor">
    <cofactor evidence="1 8">
        <name>FAD</name>
        <dbReference type="ChEBI" id="CHEBI:57692"/>
    </cofactor>
</comment>
<evidence type="ECO:0000256" key="8">
    <source>
        <dbReference type="RuleBase" id="RU371123"/>
    </source>
</evidence>
<evidence type="ECO:0000256" key="2">
    <source>
        <dbReference type="ARBA" id="ARBA00022630"/>
    </source>
</evidence>
<dbReference type="SUPFAM" id="SSF69000">
    <property type="entry name" value="FAD-dependent thiol oxidase"/>
    <property type="match status" value="1"/>
</dbReference>
<keyword evidence="12" id="KW-1185">Reference proteome</keyword>
<dbReference type="FunFam" id="1.20.120.310:FF:000002">
    <property type="entry name" value="Sulfhydryl oxidase"/>
    <property type="match status" value="1"/>
</dbReference>
<keyword evidence="3 8" id="KW-0274">FAD</keyword>
<dbReference type="InterPro" id="IPR017905">
    <property type="entry name" value="ERV/ALR_sulphydryl_oxidase"/>
</dbReference>
<evidence type="ECO:0000256" key="7">
    <source>
        <dbReference type="ARBA" id="ARBA00054445"/>
    </source>
</evidence>
<dbReference type="InterPro" id="IPR036774">
    <property type="entry name" value="ERV/ALR_sulphydryl_oxid_sf"/>
</dbReference>
<dbReference type="RefSeq" id="XP_007512315.1">
    <property type="nucleotide sequence ID" value="XM_007512253.1"/>
</dbReference>
<organism evidence="11 12">
    <name type="scientific">Bathycoccus prasinos</name>
    <dbReference type="NCBI Taxonomy" id="41875"/>
    <lineage>
        <taxon>Eukaryota</taxon>
        <taxon>Viridiplantae</taxon>
        <taxon>Chlorophyta</taxon>
        <taxon>Mamiellophyceae</taxon>
        <taxon>Mamiellales</taxon>
        <taxon>Bathycoccaceae</taxon>
        <taxon>Bathycoccus</taxon>
    </lineage>
</organism>
<evidence type="ECO:0000256" key="6">
    <source>
        <dbReference type="ARBA" id="ARBA00052964"/>
    </source>
</evidence>
<keyword evidence="2 8" id="KW-0285">Flavoprotein</keyword>
<dbReference type="OrthoDB" id="17199at2759"/>
<feature type="compositionally biased region" description="Basic residues" evidence="9">
    <location>
        <begin position="36"/>
        <end position="45"/>
    </location>
</feature>
<dbReference type="PANTHER" id="PTHR12645">
    <property type="entry name" value="ALR/ERV"/>
    <property type="match status" value="1"/>
</dbReference>
<dbReference type="GeneID" id="19014780"/>
<dbReference type="GO" id="GO:0016971">
    <property type="term" value="F:flavin-dependent sulfhydryl oxidase activity"/>
    <property type="evidence" value="ECO:0007669"/>
    <property type="project" value="InterPro"/>
</dbReference>
<evidence type="ECO:0000256" key="4">
    <source>
        <dbReference type="ARBA" id="ARBA00023002"/>
    </source>
</evidence>
<protein>
    <recommendedName>
        <fullName evidence="8">Sulfhydryl oxidase</fullName>
        <ecNumber evidence="8">1.8.3.2</ecNumber>
    </recommendedName>
</protein>
<feature type="compositionally biased region" description="Basic and acidic residues" evidence="9">
    <location>
        <begin position="46"/>
        <end position="71"/>
    </location>
</feature>
<keyword evidence="5" id="KW-1015">Disulfide bond</keyword>
<feature type="domain" description="ERV/ALR sulfhydryl oxidase" evidence="10">
    <location>
        <begin position="76"/>
        <end position="179"/>
    </location>
</feature>
<dbReference type="STRING" id="41875.K8F290"/>
<dbReference type="PROSITE" id="PS51324">
    <property type="entry name" value="ERV_ALR"/>
    <property type="match status" value="1"/>
</dbReference>
<dbReference type="Pfam" id="PF04777">
    <property type="entry name" value="Evr1_Alr"/>
    <property type="match status" value="1"/>
</dbReference>
<feature type="region of interest" description="Disordered" evidence="9">
    <location>
        <begin position="1"/>
        <end position="80"/>
    </location>
</feature>
<comment type="function">
    <text evidence="7">FAD-dependent sulfhydryl oxidase that catalyzes disulfide bond formation. Oxidizes thioredoxin in vitro. Required for the import and folding of small cysteine-containing proteins in the mitochondrial intermembrane space, and can act independently of the oxidoreductase MIA40. Can oxidize the cytochrome c oxidase assembly protein COX19, a typical substrate of MIA40.</text>
</comment>
<dbReference type="InterPro" id="IPR039799">
    <property type="entry name" value="ALR/ERV"/>
</dbReference>
<dbReference type="KEGG" id="bpg:Bathy07g02910"/>
<dbReference type="Gene3D" id="1.20.120.310">
    <property type="entry name" value="ERV/ALR sulfhydryl oxidase domain"/>
    <property type="match status" value="1"/>
</dbReference>
<evidence type="ECO:0000256" key="5">
    <source>
        <dbReference type="ARBA" id="ARBA00023157"/>
    </source>
</evidence>
<comment type="catalytic activity">
    <reaction evidence="6">
        <text>2 R'C(R)SH + O2 = R'C(R)S-S(R)CR' + H2O2</text>
        <dbReference type="Rhea" id="RHEA:17357"/>
        <dbReference type="ChEBI" id="CHEBI:15379"/>
        <dbReference type="ChEBI" id="CHEBI:16240"/>
        <dbReference type="ChEBI" id="CHEBI:16520"/>
        <dbReference type="ChEBI" id="CHEBI:17412"/>
        <dbReference type="EC" id="1.8.3.2"/>
    </reaction>
    <physiologicalReaction direction="left-to-right" evidence="6">
        <dbReference type="Rhea" id="RHEA:17358"/>
    </physiologicalReaction>
</comment>
<proteinExistence type="predicted"/>
<sequence>MSQNSPSWWFRKISQHGATTTTDGGGFGASNTTSKQPRHHHHHKQQHYDDNRSESHREEDKRGEHIIDRENPLGASSTEYVSKEDLGRATWLLLHSIASQYPDEPTEREKRDAKNLINAMATLYPCKECQTHFKTVIERNPPEVDSSVSFQEWMCKVHNAVNEKLGKELFDCAKIDERWGGVECFGEDGNDGGCSFENAPGKRKRLAGRR</sequence>
<dbReference type="eggNOG" id="KOG3355">
    <property type="taxonomic scope" value="Eukaryota"/>
</dbReference>
<evidence type="ECO:0000313" key="12">
    <source>
        <dbReference type="Proteomes" id="UP000198341"/>
    </source>
</evidence>
<accession>K8F290</accession>
<dbReference type="EC" id="1.8.3.2" evidence="8"/>
<evidence type="ECO:0000313" key="11">
    <source>
        <dbReference type="EMBL" id="CCO66403.1"/>
    </source>
</evidence>
<evidence type="ECO:0000256" key="1">
    <source>
        <dbReference type="ARBA" id="ARBA00001974"/>
    </source>
</evidence>
<keyword evidence="4 8" id="KW-0560">Oxidoreductase</keyword>
<evidence type="ECO:0000256" key="3">
    <source>
        <dbReference type="ARBA" id="ARBA00022827"/>
    </source>
</evidence>
<dbReference type="AlphaFoldDB" id="K8F290"/>
<dbReference type="EMBL" id="FO082272">
    <property type="protein sequence ID" value="CCO66403.1"/>
    <property type="molecule type" value="Genomic_DNA"/>
</dbReference>
<evidence type="ECO:0000259" key="10">
    <source>
        <dbReference type="PROSITE" id="PS51324"/>
    </source>
</evidence>
<dbReference type="PANTHER" id="PTHR12645:SF0">
    <property type="entry name" value="FAD-LINKED SULFHYDRYL OXIDASE ALR"/>
    <property type="match status" value="1"/>
</dbReference>
<dbReference type="GO" id="GO:0005739">
    <property type="term" value="C:mitochondrion"/>
    <property type="evidence" value="ECO:0007669"/>
    <property type="project" value="TreeGrafter"/>
</dbReference>